<protein>
    <recommendedName>
        <fullName evidence="3">Acyltransferase 3 domain-containing protein</fullName>
    </recommendedName>
</protein>
<dbReference type="EnsemblMetazoa" id="SCAU000720-RA">
    <property type="protein sequence ID" value="SCAU000720-PA"/>
    <property type="gene ID" value="SCAU000720"/>
</dbReference>
<feature type="transmembrane region" description="Helical" evidence="1">
    <location>
        <begin position="445"/>
        <end position="463"/>
    </location>
</feature>
<keyword evidence="1" id="KW-1133">Transmembrane helix</keyword>
<feature type="transmembrane region" description="Helical" evidence="1">
    <location>
        <begin position="570"/>
        <end position="590"/>
    </location>
</feature>
<feature type="transmembrane region" description="Helical" evidence="1">
    <location>
        <begin position="602"/>
        <end position="621"/>
    </location>
</feature>
<evidence type="ECO:0000313" key="4">
    <source>
        <dbReference type="EnsemblMetazoa" id="SCAU000720-PA"/>
    </source>
</evidence>
<evidence type="ECO:0000259" key="3">
    <source>
        <dbReference type="Pfam" id="PF01757"/>
    </source>
</evidence>
<dbReference type="Proteomes" id="UP000095300">
    <property type="component" value="Unassembled WGS sequence"/>
</dbReference>
<keyword evidence="5" id="KW-1185">Reference proteome</keyword>
<proteinExistence type="predicted"/>
<dbReference type="Pfam" id="PF01757">
    <property type="entry name" value="Acyl_transf_3"/>
    <property type="match status" value="1"/>
</dbReference>
<feature type="transmembrane region" description="Helical" evidence="1">
    <location>
        <begin position="492"/>
        <end position="512"/>
    </location>
</feature>
<feature type="transmembrane region" description="Helical" evidence="1">
    <location>
        <begin position="343"/>
        <end position="365"/>
    </location>
</feature>
<gene>
    <name evidence="4" type="primary">106081672</name>
</gene>
<sequence>MYFLNVKLLLILALAGAAIGQVQSNNSSPELPPLYTFDDYDTCFVNTTSAMASTYCMVLAQVQPDNSSNIWQAIEEHKMGKFHYRHDLLFFGVCVEKCLRFIDSKDDDYPTKKTNETLDMEIIKHLEFIHKRPLDIEMRLKYSSMMQRCLNEEFQRKYNLKLKTFIEYCEKGPEDNHLEKDEGVRLLHKVIKGLLLLILFSSFYDYYLLTHQTEENQNGDFYKNNHVDFVSRILTSFSVARNYYRLNQPYRGKIGKDFAYLDGYRAICTIFVIQAHTFYLQFLHIQNPEYFENIMGSKAGLALLNTSTVIEIYAVMSGLLFTVKFKESQIVTPQTSWTKCLRIFLLIVAARFLRFIPSVAINLLVNGAALSSFADGPFWRHISEPCRTFSRENWWQNIFMINNFTPQHSVSNHTWYLAADFQLFTIYTFVLIFISKSPHYKKHVLVGLSFLSVLIPTAISYYFELESTYIVKPENYRYGFISNTKEFEKLYIPFYTNLGGYLFGIWCGELYIKFLSREEIRRKVQGVLKYELSILLIIPIGWLIIRCGTITVYFEPSIWTALLSGSYRNLWIVFVCGIPVLTMTCKAGMMAYDFCCLPIFRIIARLSFQMYMWHVCVLQIANGYQRQPHYMTHKYMVGQGMITTTLSIIVAFFVCILVEFPVSQIFDAFIADLKENSEEMQKTKKIK</sequence>
<dbReference type="PANTHER" id="PTHR11161">
    <property type="entry name" value="O-ACYLTRANSFERASE"/>
    <property type="match status" value="1"/>
</dbReference>
<keyword evidence="2" id="KW-0732">Signal</keyword>
<accession>A0A1I8NNU9</accession>
<feature type="signal peptide" evidence="2">
    <location>
        <begin position="1"/>
        <end position="24"/>
    </location>
</feature>
<keyword evidence="1" id="KW-0472">Membrane</keyword>
<evidence type="ECO:0000256" key="2">
    <source>
        <dbReference type="SAM" id="SignalP"/>
    </source>
</evidence>
<reference evidence="4" key="1">
    <citation type="submission" date="2020-05" db="UniProtKB">
        <authorList>
            <consortium name="EnsemblMetazoa"/>
        </authorList>
    </citation>
    <scope>IDENTIFICATION</scope>
    <source>
        <strain evidence="4">USDA</strain>
    </source>
</reference>
<feature type="transmembrane region" description="Helical" evidence="1">
    <location>
        <begin position="302"/>
        <end position="323"/>
    </location>
</feature>
<feature type="chain" id="PRO_5009325349" description="Acyltransferase 3 domain-containing protein" evidence="2">
    <location>
        <begin position="25"/>
        <end position="687"/>
    </location>
</feature>
<organism evidence="4 5">
    <name type="scientific">Stomoxys calcitrans</name>
    <name type="common">Stable fly</name>
    <name type="synonym">Conops calcitrans</name>
    <dbReference type="NCBI Taxonomy" id="35570"/>
    <lineage>
        <taxon>Eukaryota</taxon>
        <taxon>Metazoa</taxon>
        <taxon>Ecdysozoa</taxon>
        <taxon>Arthropoda</taxon>
        <taxon>Hexapoda</taxon>
        <taxon>Insecta</taxon>
        <taxon>Pterygota</taxon>
        <taxon>Neoptera</taxon>
        <taxon>Endopterygota</taxon>
        <taxon>Diptera</taxon>
        <taxon>Brachycera</taxon>
        <taxon>Muscomorpha</taxon>
        <taxon>Muscoidea</taxon>
        <taxon>Muscidae</taxon>
        <taxon>Stomoxys</taxon>
    </lineage>
</organism>
<name>A0A1I8NNU9_STOCA</name>
<dbReference type="AlphaFoldDB" id="A0A1I8NNU9"/>
<evidence type="ECO:0000313" key="5">
    <source>
        <dbReference type="Proteomes" id="UP000095300"/>
    </source>
</evidence>
<dbReference type="InterPro" id="IPR002656">
    <property type="entry name" value="Acyl_transf_3_dom"/>
</dbReference>
<feature type="transmembrane region" description="Helical" evidence="1">
    <location>
        <begin position="414"/>
        <end position="433"/>
    </location>
</feature>
<dbReference type="PANTHER" id="PTHR11161:SF22">
    <property type="entry name" value="ACYLTRANSFERASE 3 DOMAIN-CONTAINING PROTEIN-RELATED"/>
    <property type="match status" value="1"/>
</dbReference>
<feature type="domain" description="Acyltransferase 3" evidence="3">
    <location>
        <begin position="259"/>
        <end position="658"/>
    </location>
</feature>
<dbReference type="InterPro" id="IPR052728">
    <property type="entry name" value="O2_lipid_transport_reg"/>
</dbReference>
<evidence type="ECO:0000256" key="1">
    <source>
        <dbReference type="SAM" id="Phobius"/>
    </source>
</evidence>
<feature type="transmembrane region" description="Helical" evidence="1">
    <location>
        <begin position="532"/>
        <end position="554"/>
    </location>
</feature>
<feature type="transmembrane region" description="Helical" evidence="1">
    <location>
        <begin position="641"/>
        <end position="660"/>
    </location>
</feature>
<dbReference type="GO" id="GO:0016747">
    <property type="term" value="F:acyltransferase activity, transferring groups other than amino-acyl groups"/>
    <property type="evidence" value="ECO:0007669"/>
    <property type="project" value="InterPro"/>
</dbReference>
<keyword evidence="1" id="KW-0812">Transmembrane</keyword>
<dbReference type="VEuPathDB" id="VectorBase:SCAU000720"/>